<evidence type="ECO:0000256" key="3">
    <source>
        <dbReference type="ARBA" id="ARBA00023163"/>
    </source>
</evidence>
<gene>
    <name evidence="6" type="ORF">EV672_101349</name>
</gene>
<feature type="compositionally biased region" description="Low complexity" evidence="4">
    <location>
        <begin position="9"/>
        <end position="20"/>
    </location>
</feature>
<dbReference type="Pfam" id="PF12625">
    <property type="entry name" value="Arabinose_bd"/>
    <property type="match status" value="1"/>
</dbReference>
<organism evidence="6 7">
    <name type="scientific">Aquabacterium commune</name>
    <dbReference type="NCBI Taxonomy" id="70586"/>
    <lineage>
        <taxon>Bacteria</taxon>
        <taxon>Pseudomonadati</taxon>
        <taxon>Pseudomonadota</taxon>
        <taxon>Betaproteobacteria</taxon>
        <taxon>Burkholderiales</taxon>
        <taxon>Aquabacterium</taxon>
    </lineage>
</organism>
<dbReference type="GO" id="GO:0005829">
    <property type="term" value="C:cytosol"/>
    <property type="evidence" value="ECO:0007669"/>
    <property type="project" value="TreeGrafter"/>
</dbReference>
<comment type="caution">
    <text evidence="6">The sequence shown here is derived from an EMBL/GenBank/DDBJ whole genome shotgun (WGS) entry which is preliminary data.</text>
</comment>
<evidence type="ECO:0000256" key="2">
    <source>
        <dbReference type="ARBA" id="ARBA00023125"/>
    </source>
</evidence>
<dbReference type="InterPro" id="IPR032687">
    <property type="entry name" value="AraC-type_N"/>
</dbReference>
<dbReference type="Proteomes" id="UP000294593">
    <property type="component" value="Unassembled WGS sequence"/>
</dbReference>
<proteinExistence type="predicted"/>
<dbReference type="GO" id="GO:0003700">
    <property type="term" value="F:DNA-binding transcription factor activity"/>
    <property type="evidence" value="ECO:0007669"/>
    <property type="project" value="InterPro"/>
</dbReference>
<dbReference type="SUPFAM" id="SSF46689">
    <property type="entry name" value="Homeodomain-like"/>
    <property type="match status" value="1"/>
</dbReference>
<dbReference type="InterPro" id="IPR009057">
    <property type="entry name" value="Homeodomain-like_sf"/>
</dbReference>
<feature type="region of interest" description="Disordered" evidence="4">
    <location>
        <begin position="1"/>
        <end position="20"/>
    </location>
</feature>
<evidence type="ECO:0000256" key="1">
    <source>
        <dbReference type="ARBA" id="ARBA00023015"/>
    </source>
</evidence>
<dbReference type="PANTHER" id="PTHR47894">
    <property type="entry name" value="HTH-TYPE TRANSCRIPTIONAL REGULATOR GADX"/>
    <property type="match status" value="1"/>
</dbReference>
<dbReference type="OrthoDB" id="6506763at2"/>
<dbReference type="RefSeq" id="WP_133605843.1">
    <property type="nucleotide sequence ID" value="NZ_SNXW01000001.1"/>
</dbReference>
<dbReference type="PROSITE" id="PS01124">
    <property type="entry name" value="HTH_ARAC_FAMILY_2"/>
    <property type="match status" value="1"/>
</dbReference>
<evidence type="ECO:0000313" key="6">
    <source>
        <dbReference type="EMBL" id="TDP88204.1"/>
    </source>
</evidence>
<dbReference type="InterPro" id="IPR018060">
    <property type="entry name" value="HTH_AraC"/>
</dbReference>
<dbReference type="EMBL" id="SNXW01000001">
    <property type="protein sequence ID" value="TDP88204.1"/>
    <property type="molecule type" value="Genomic_DNA"/>
</dbReference>
<feature type="domain" description="HTH araC/xylS-type" evidence="5">
    <location>
        <begin position="267"/>
        <end position="374"/>
    </location>
</feature>
<keyword evidence="1" id="KW-0805">Transcription regulation</keyword>
<dbReference type="AlphaFoldDB" id="A0A4R6RNL6"/>
<dbReference type="SMART" id="SM00342">
    <property type="entry name" value="HTH_ARAC"/>
    <property type="match status" value="1"/>
</dbReference>
<evidence type="ECO:0000313" key="7">
    <source>
        <dbReference type="Proteomes" id="UP000294593"/>
    </source>
</evidence>
<keyword evidence="2 6" id="KW-0238">DNA-binding</keyword>
<dbReference type="Gene3D" id="1.10.10.60">
    <property type="entry name" value="Homeodomain-like"/>
    <property type="match status" value="1"/>
</dbReference>
<evidence type="ECO:0000256" key="4">
    <source>
        <dbReference type="SAM" id="MobiDB-lite"/>
    </source>
</evidence>
<accession>A0A4R6RNL6</accession>
<evidence type="ECO:0000259" key="5">
    <source>
        <dbReference type="PROSITE" id="PS01124"/>
    </source>
</evidence>
<reference evidence="6 7" key="1">
    <citation type="submission" date="2019-03" db="EMBL/GenBank/DDBJ databases">
        <title>Genomic Encyclopedia of Type Strains, Phase IV (KMG-IV): sequencing the most valuable type-strain genomes for metagenomic binning, comparative biology and taxonomic classification.</title>
        <authorList>
            <person name="Goeker M."/>
        </authorList>
    </citation>
    <scope>NUCLEOTIDE SEQUENCE [LARGE SCALE GENOMIC DNA]</scope>
    <source>
        <strain evidence="6 7">DSM 11901</strain>
    </source>
</reference>
<protein>
    <submittedName>
        <fullName evidence="6">AraC-like DNA-binding protein</fullName>
    </submittedName>
</protein>
<name>A0A4R6RNL6_9BURK</name>
<dbReference type="Pfam" id="PF12833">
    <property type="entry name" value="HTH_18"/>
    <property type="match status" value="1"/>
</dbReference>
<keyword evidence="7" id="KW-1185">Reference proteome</keyword>
<keyword evidence="3" id="KW-0804">Transcription</keyword>
<sequence length="396" mass="42402">MSHPPATPSPSSSPSQPAPSCGLGFAASYARLVADHVRARDLDPRPVLAALGLDLASDDADGSTPALPDNPIGGSDASTRWVPATRLAEGLAVAAELCGDPHTALHIAQQVRPANMGALGYTLISCAAFENGLALFERLQGLICTQVRAVHVLQGERIRSRLEPLGEVPRDTALWTFALATRLAFARWVSGRHLVLDAVWLPCTAPADPAPLQAYFGCPLHFDADVASELAPAAWLNLPNPHADPHMHRLMSAVTDQQWAQQAHDGSRLATVLRQHIAARLQAGHLPLLEDLAPAVEADLGTSPRQLQRRLAEQHLSFKDLVEQVRRDQVLHELRHTTLPLADIAQRAAYAEPSSLHRAVRRWTGLTPLAVRQGHAASGTIDTALPPSASPPTSPP</sequence>
<dbReference type="PANTHER" id="PTHR47894:SF1">
    <property type="entry name" value="HTH-TYPE TRANSCRIPTIONAL REGULATOR VQSM"/>
    <property type="match status" value="1"/>
</dbReference>
<dbReference type="GO" id="GO:0000976">
    <property type="term" value="F:transcription cis-regulatory region binding"/>
    <property type="evidence" value="ECO:0007669"/>
    <property type="project" value="TreeGrafter"/>
</dbReference>